<evidence type="ECO:0000256" key="1">
    <source>
        <dbReference type="SAM" id="MobiDB-lite"/>
    </source>
</evidence>
<proteinExistence type="predicted"/>
<protein>
    <submittedName>
        <fullName evidence="2">Uncharacterized protein</fullName>
    </submittedName>
</protein>
<dbReference type="EMBL" id="JBHLSV010000005">
    <property type="protein sequence ID" value="MFC0673543.1"/>
    <property type="molecule type" value="Genomic_DNA"/>
</dbReference>
<feature type="region of interest" description="Disordered" evidence="1">
    <location>
        <begin position="64"/>
        <end position="83"/>
    </location>
</feature>
<accession>A0ABV6RCD0</accession>
<keyword evidence="3" id="KW-1185">Reference proteome</keyword>
<name>A0ABV6RCD0_9MICO</name>
<comment type="caution">
    <text evidence="2">The sequence shown here is derived from an EMBL/GenBank/DDBJ whole genome shotgun (WGS) entry which is preliminary data.</text>
</comment>
<evidence type="ECO:0000313" key="3">
    <source>
        <dbReference type="Proteomes" id="UP001589793"/>
    </source>
</evidence>
<reference evidence="2 3" key="1">
    <citation type="submission" date="2024-09" db="EMBL/GenBank/DDBJ databases">
        <authorList>
            <person name="Sun Q."/>
            <person name="Mori K."/>
        </authorList>
    </citation>
    <scope>NUCLEOTIDE SEQUENCE [LARGE SCALE GENOMIC DNA]</scope>
    <source>
        <strain evidence="2 3">CICC 10874</strain>
    </source>
</reference>
<sequence length="83" mass="8925">MIENPPTNVQISRNVDGGVQILLDGRDLAMYVEDWSINPDGYGAGDPMLTLTIRCDHLEMDLPDASVRPTLTGPSPDVRGGCA</sequence>
<gene>
    <name evidence="2" type="ORF">ACFFF6_06195</name>
</gene>
<evidence type="ECO:0000313" key="2">
    <source>
        <dbReference type="EMBL" id="MFC0673543.1"/>
    </source>
</evidence>
<dbReference type="Proteomes" id="UP001589793">
    <property type="component" value="Unassembled WGS sequence"/>
</dbReference>
<organism evidence="2 3">
    <name type="scientific">Brachybacterium hainanense</name>
    <dbReference type="NCBI Taxonomy" id="1541174"/>
    <lineage>
        <taxon>Bacteria</taxon>
        <taxon>Bacillati</taxon>
        <taxon>Actinomycetota</taxon>
        <taxon>Actinomycetes</taxon>
        <taxon>Micrococcales</taxon>
        <taxon>Dermabacteraceae</taxon>
        <taxon>Brachybacterium</taxon>
    </lineage>
</organism>
<dbReference type="RefSeq" id="WP_376979187.1">
    <property type="nucleotide sequence ID" value="NZ_JBHLSV010000005.1"/>
</dbReference>